<dbReference type="GeneID" id="87952585"/>
<feature type="coiled-coil region" evidence="1">
    <location>
        <begin position="620"/>
        <end position="647"/>
    </location>
</feature>
<reference evidence="3 4" key="1">
    <citation type="submission" date="2024-01" db="EMBL/GenBank/DDBJ databases">
        <title>Comparative genomics of Cryptococcus and Kwoniella reveals pathogenesis evolution and contrasting modes of karyotype evolution via chromosome fusion or intercentromeric recombination.</title>
        <authorList>
            <person name="Coelho M.A."/>
            <person name="David-Palma M."/>
            <person name="Shea T."/>
            <person name="Bowers K."/>
            <person name="McGinley-Smith S."/>
            <person name="Mohammad A.W."/>
            <person name="Gnirke A."/>
            <person name="Yurkov A.M."/>
            <person name="Nowrousian M."/>
            <person name="Sun S."/>
            <person name="Cuomo C.A."/>
            <person name="Heitman J."/>
        </authorList>
    </citation>
    <scope>NUCLEOTIDE SEQUENCE [LARGE SCALE GENOMIC DNA]</scope>
    <source>
        <strain evidence="3">CBS 11374</strain>
    </source>
</reference>
<dbReference type="InterPro" id="IPR036249">
    <property type="entry name" value="Thioredoxin-like_sf"/>
</dbReference>
<feature type="compositionally biased region" description="Low complexity" evidence="2">
    <location>
        <begin position="151"/>
        <end position="160"/>
    </location>
</feature>
<dbReference type="Gene3D" id="3.40.30.10">
    <property type="entry name" value="Glutaredoxin"/>
    <property type="match status" value="1"/>
</dbReference>
<evidence type="ECO:0000256" key="2">
    <source>
        <dbReference type="SAM" id="MobiDB-lite"/>
    </source>
</evidence>
<dbReference type="CDD" id="cd02970">
    <property type="entry name" value="PRX_like2"/>
    <property type="match status" value="1"/>
</dbReference>
<accession>A0ABZ1CP84</accession>
<dbReference type="InterPro" id="IPR032801">
    <property type="entry name" value="PXL2A/B/C"/>
</dbReference>
<feature type="compositionally biased region" description="Polar residues" evidence="2">
    <location>
        <begin position="78"/>
        <end position="102"/>
    </location>
</feature>
<feature type="compositionally biased region" description="Polar residues" evidence="2">
    <location>
        <begin position="290"/>
        <end position="306"/>
    </location>
</feature>
<dbReference type="Pfam" id="PF13911">
    <property type="entry name" value="AhpC-TSA_2"/>
    <property type="match status" value="1"/>
</dbReference>
<keyword evidence="1" id="KW-0175">Coiled coil</keyword>
<evidence type="ECO:0000256" key="1">
    <source>
        <dbReference type="SAM" id="Coils"/>
    </source>
</evidence>
<evidence type="ECO:0000313" key="4">
    <source>
        <dbReference type="Proteomes" id="UP001329825"/>
    </source>
</evidence>
<feature type="region of interest" description="Disordered" evidence="2">
    <location>
        <begin position="649"/>
        <end position="669"/>
    </location>
</feature>
<evidence type="ECO:0008006" key="5">
    <source>
        <dbReference type="Google" id="ProtNLM"/>
    </source>
</evidence>
<evidence type="ECO:0000313" key="3">
    <source>
        <dbReference type="EMBL" id="WRT63549.1"/>
    </source>
</evidence>
<feature type="region of interest" description="Disordered" evidence="2">
    <location>
        <begin position="290"/>
        <end position="361"/>
    </location>
</feature>
<dbReference type="Proteomes" id="UP001329825">
    <property type="component" value="Chromosome 1"/>
</dbReference>
<organism evidence="3 4">
    <name type="scientific">Kwoniella shivajii</name>
    <dbReference type="NCBI Taxonomy" id="564305"/>
    <lineage>
        <taxon>Eukaryota</taxon>
        <taxon>Fungi</taxon>
        <taxon>Dikarya</taxon>
        <taxon>Basidiomycota</taxon>
        <taxon>Agaricomycotina</taxon>
        <taxon>Tremellomycetes</taxon>
        <taxon>Tremellales</taxon>
        <taxon>Cryptococcaceae</taxon>
        <taxon>Kwoniella</taxon>
    </lineage>
</organism>
<feature type="compositionally biased region" description="Low complexity" evidence="2">
    <location>
        <begin position="7"/>
        <end position="27"/>
    </location>
</feature>
<name>A0ABZ1CP84_9TREE</name>
<feature type="compositionally biased region" description="Polar residues" evidence="2">
    <location>
        <begin position="161"/>
        <end position="176"/>
    </location>
</feature>
<feature type="compositionally biased region" description="Basic and acidic residues" evidence="2">
    <location>
        <begin position="342"/>
        <end position="353"/>
    </location>
</feature>
<keyword evidence="4" id="KW-1185">Reference proteome</keyword>
<dbReference type="PANTHER" id="PTHR28630">
    <property type="match status" value="1"/>
</dbReference>
<dbReference type="PANTHER" id="PTHR28630:SF3">
    <property type="entry name" value="PEROXIREDOXIN-LIKE 2C"/>
    <property type="match status" value="1"/>
</dbReference>
<proteinExistence type="predicted"/>
<dbReference type="SUPFAM" id="SSF52833">
    <property type="entry name" value="Thioredoxin-like"/>
    <property type="match status" value="1"/>
</dbReference>
<dbReference type="RefSeq" id="XP_062788289.1">
    <property type="nucleotide sequence ID" value="XM_062932238.1"/>
</dbReference>
<feature type="compositionally biased region" description="Polar residues" evidence="2">
    <location>
        <begin position="28"/>
        <end position="38"/>
    </location>
</feature>
<feature type="compositionally biased region" description="Basic residues" evidence="2">
    <location>
        <begin position="105"/>
        <end position="116"/>
    </location>
</feature>
<dbReference type="EMBL" id="CP141881">
    <property type="protein sequence ID" value="WRT63549.1"/>
    <property type="molecule type" value="Genomic_DNA"/>
</dbReference>
<gene>
    <name evidence="3" type="ORF">IL334_000454</name>
</gene>
<sequence>MTPIVPSRPSNPQRNSSNISQSSSFRSLFTQPNKQIRPSTPKVHDNHILPVKDFPPQTERRRSSLPDADVPELELEPVSSTTGVDQFTNSNNIGTKQISRDSSLNHKRSHSLRRKPVPSLLVASSSSSSSHNQVLPPDHPFATAHKKHDSGSSSKNTSMSGRTTPVSGRNTPTIANVHSPDRGMGRTPPPPKRIAGQAKTNEEKLVISKKNNRPDTAGTFGGRKSVEAERDNQRPISGLVDKEDALHARMISLSLDRSLPPSPLDMGHNSLDQTPMPFGMVTPKPVLSTVDINTSRSGNPGDSTSSSKRKKQSLAIPGSAPMMTGGGSSGSKSRSKIFPRWDSTEKVKAEPSKNTKITNEEEFSIDRLPSKKALWEAGTCFLRDENGDLKCFGDFFPRLPVDATTIIDDHQSNGKGPSSILSEAMEKSASYAGSISTNATSSRKIVKTVVFFIRHFWCGQCQDYTFASLSLLDPVALERAGIRVIIISNGSWKIIKAYKKLFNCPFPIYVDGPRRLYQLMGMTKMTNDFGPMFKGRATYHQRPVPTQLLHGLGNAFFRMPLANPGTLTQLGGEFILTPGWECEFAHRMTTTSDHMEAPEVLRLAGCTHPTKSDLVELELADSQKSELQRLEREMKEWQEGKTAEIERIRQKKEARRGVAYSPSDQDPDFLMSQTHDEQTAELPLSESISQALNALGDMTITGDDASKSEFDARLQGVLREQEVKEKEKLAAGELMLVRGKGDLEVGMESQIV</sequence>
<protein>
    <recommendedName>
        <fullName evidence="5">Thioredoxin domain-containing protein</fullName>
    </recommendedName>
</protein>
<feature type="region of interest" description="Disordered" evidence="2">
    <location>
        <begin position="1"/>
        <end position="202"/>
    </location>
</feature>